<keyword evidence="2" id="KW-1185">Reference proteome</keyword>
<proteinExistence type="predicted"/>
<reference evidence="1 2" key="1">
    <citation type="submission" date="2020-07" db="EMBL/GenBank/DDBJ databases">
        <title>Sequencing the genomes of 1000 actinobacteria strains.</title>
        <authorList>
            <person name="Klenk H.-P."/>
        </authorList>
    </citation>
    <scope>NUCLEOTIDE SEQUENCE [LARGE SCALE GENOMIC DNA]</scope>
    <source>
        <strain evidence="1 2">DSM 24723</strain>
    </source>
</reference>
<organism evidence="1 2">
    <name type="scientific">Janibacter alkaliphilus</name>
    <dbReference type="NCBI Taxonomy" id="1069963"/>
    <lineage>
        <taxon>Bacteria</taxon>
        <taxon>Bacillati</taxon>
        <taxon>Actinomycetota</taxon>
        <taxon>Actinomycetes</taxon>
        <taxon>Micrococcales</taxon>
        <taxon>Intrasporangiaceae</taxon>
        <taxon>Janibacter</taxon>
    </lineage>
</organism>
<dbReference type="AlphaFoldDB" id="A0A852XHI9"/>
<dbReference type="RefSeq" id="WP_179463162.1">
    <property type="nucleotide sequence ID" value="NZ_JACBZX010000001.1"/>
</dbReference>
<dbReference type="EMBL" id="JACBZX010000001">
    <property type="protein sequence ID" value="NYG37861.1"/>
    <property type="molecule type" value="Genomic_DNA"/>
</dbReference>
<evidence type="ECO:0000313" key="1">
    <source>
        <dbReference type="EMBL" id="NYG37861.1"/>
    </source>
</evidence>
<evidence type="ECO:0000313" key="2">
    <source>
        <dbReference type="Proteomes" id="UP000592181"/>
    </source>
</evidence>
<comment type="caution">
    <text evidence="1">The sequence shown here is derived from an EMBL/GenBank/DDBJ whole genome shotgun (WGS) entry which is preliminary data.</text>
</comment>
<gene>
    <name evidence="1" type="ORF">BJY28_002330</name>
</gene>
<dbReference type="Proteomes" id="UP000592181">
    <property type="component" value="Unassembled WGS sequence"/>
</dbReference>
<name>A0A852XHI9_9MICO</name>
<accession>A0A852XHI9</accession>
<sequence>MSDTQLAAAWLYGDVVHVDTRGHKSEGQLFPVKERYSAAVTYFAHAALLSLLTMDLVLALHELGVIELSHESLEADVIVGQFELVDEGVAYIGPIGSTMPELDTIVNGTVPDEFHQLSVTELLRQNSSNEVQVLLTAGDGSIVSEYEAAVTRRGSQEGRLLWECLVAGAVTIQVSFGVQADRIEDAKLESITSGATTNRLKLAEALLGREMEASDRMSFYVNGQLFFSMDLPQVPEEETAFTDISIDTLYDLVVIENITHRALAPLTGSYRSHDRGLLRRARLLWEGEVVPFGTGPLRAESPAGVVPKVVIAPAHNLQIGDSEFPVPETCIRHSQMSAESATAIPDRDPPVDTIEMVVPSGEVFAAWAPGVREVRGDQDLTDLTPWGLSHFDL</sequence>
<protein>
    <submittedName>
        <fullName evidence="1">Uncharacterized protein</fullName>
    </submittedName>
</protein>